<sequence length="184" mass="21658">MEDILALPAVNGPDEVLDILNKISNTRLADEKFSHKVEEYESKICEISKEVKALKNAVDSEQQVLDSKIAEFEDYNNLLMNLKRDHDIKQAEVDLLSRKRNKLENATLSLKDQQLITTGKRKLELYKSFTGVRWDYSCTNSIEGFITNKKDYIKKFCFKNNEDYKTIREQLWEYIRESTDGYKW</sequence>
<reference evidence="2 3" key="1">
    <citation type="journal article" date="2024" name="bioRxiv">
        <title>A reference genome for Trichogramma kaykai: A tiny desert-dwelling parasitoid wasp with competing sex-ratio distorters.</title>
        <authorList>
            <person name="Culotta J."/>
            <person name="Lindsey A.R."/>
        </authorList>
    </citation>
    <scope>NUCLEOTIDE SEQUENCE [LARGE SCALE GENOMIC DNA]</scope>
    <source>
        <strain evidence="2 3">KSX58</strain>
    </source>
</reference>
<name>A0ABD2WIM3_9HYME</name>
<dbReference type="Proteomes" id="UP001627154">
    <property type="component" value="Unassembled WGS sequence"/>
</dbReference>
<comment type="caution">
    <text evidence="2">The sequence shown here is derived from an EMBL/GenBank/DDBJ whole genome shotgun (WGS) entry which is preliminary data.</text>
</comment>
<proteinExistence type="predicted"/>
<gene>
    <name evidence="2" type="ORF">TKK_012751</name>
</gene>
<keyword evidence="3" id="KW-1185">Reference proteome</keyword>
<keyword evidence="1" id="KW-0175">Coiled coil</keyword>
<dbReference type="EMBL" id="JBJJXI010000102">
    <property type="protein sequence ID" value="KAL3392702.1"/>
    <property type="molecule type" value="Genomic_DNA"/>
</dbReference>
<evidence type="ECO:0000313" key="3">
    <source>
        <dbReference type="Proteomes" id="UP001627154"/>
    </source>
</evidence>
<evidence type="ECO:0000256" key="1">
    <source>
        <dbReference type="SAM" id="Coils"/>
    </source>
</evidence>
<dbReference type="Gene3D" id="3.30.160.570">
    <property type="entry name" value="Ncd80 complex, Spc24 subunit"/>
    <property type="match status" value="1"/>
</dbReference>
<protein>
    <recommendedName>
        <fullName evidence="4">Kinetochore protein Spc24</fullName>
    </recommendedName>
</protein>
<evidence type="ECO:0008006" key="4">
    <source>
        <dbReference type="Google" id="ProtNLM"/>
    </source>
</evidence>
<organism evidence="2 3">
    <name type="scientific">Trichogramma kaykai</name>
    <dbReference type="NCBI Taxonomy" id="54128"/>
    <lineage>
        <taxon>Eukaryota</taxon>
        <taxon>Metazoa</taxon>
        <taxon>Ecdysozoa</taxon>
        <taxon>Arthropoda</taxon>
        <taxon>Hexapoda</taxon>
        <taxon>Insecta</taxon>
        <taxon>Pterygota</taxon>
        <taxon>Neoptera</taxon>
        <taxon>Endopterygota</taxon>
        <taxon>Hymenoptera</taxon>
        <taxon>Apocrita</taxon>
        <taxon>Proctotrupomorpha</taxon>
        <taxon>Chalcidoidea</taxon>
        <taxon>Trichogrammatidae</taxon>
        <taxon>Trichogramma</taxon>
    </lineage>
</organism>
<dbReference type="AlphaFoldDB" id="A0ABD2WIM3"/>
<evidence type="ECO:0000313" key="2">
    <source>
        <dbReference type="EMBL" id="KAL3392702.1"/>
    </source>
</evidence>
<feature type="coiled-coil region" evidence="1">
    <location>
        <begin position="65"/>
        <end position="113"/>
    </location>
</feature>
<accession>A0ABD2WIM3</accession>